<evidence type="ECO:0000256" key="1">
    <source>
        <dbReference type="ARBA" id="ARBA00022786"/>
    </source>
</evidence>
<dbReference type="Gramene" id="OPUNC07G14850.1">
    <property type="protein sequence ID" value="OPUNC07G14850.1"/>
    <property type="gene ID" value="OPUNC07G14850"/>
</dbReference>
<dbReference type="EnsemblPlants" id="OPUNC07G14850.1">
    <property type="protein sequence ID" value="OPUNC07G14850.1"/>
    <property type="gene ID" value="OPUNC07G14850"/>
</dbReference>
<dbReference type="OMA" id="YDSTTHA"/>
<sequence length="123" mass="14422">MIVLRWPDNKRNHINMHKVLISLAAELDISHIYEGLQSESMYTLVSAVCYDDEGRQYLCFARDEARWLIYDSTTHAESWKGLIDRYSQANLRPENLFFEHMPRSVILDCCCDRELAPSRRTAP</sequence>
<dbReference type="HOGENOM" id="CLU_2018979_0_0_1"/>
<dbReference type="PANTHER" id="PTHR22975:SF19">
    <property type="entry name" value="EXPRESSED PROTEIN"/>
    <property type="match status" value="1"/>
</dbReference>
<name>A0A0E0LL88_ORYPU</name>
<accession>A0A0E0LL88</accession>
<keyword evidence="1" id="KW-0833">Ubl conjugation pathway</keyword>
<dbReference type="InterPro" id="IPR052398">
    <property type="entry name" value="Ubiquitin_hydrolase_53/54"/>
</dbReference>
<dbReference type="GO" id="GO:0016787">
    <property type="term" value="F:hydrolase activity"/>
    <property type="evidence" value="ECO:0007669"/>
    <property type="project" value="UniProtKB-KW"/>
</dbReference>
<keyword evidence="2" id="KW-0378">Hydrolase</keyword>
<dbReference type="STRING" id="4537.A0A0E0LL88"/>
<evidence type="ECO:0000313" key="4">
    <source>
        <dbReference type="Proteomes" id="UP000026962"/>
    </source>
</evidence>
<dbReference type="AlphaFoldDB" id="A0A0E0LL88"/>
<evidence type="ECO:0000256" key="2">
    <source>
        <dbReference type="ARBA" id="ARBA00022801"/>
    </source>
</evidence>
<dbReference type="PANTHER" id="PTHR22975">
    <property type="entry name" value="UBIQUITIN SPECIFIC PROTEINASE"/>
    <property type="match status" value="1"/>
</dbReference>
<reference evidence="3" key="1">
    <citation type="submission" date="2015-04" db="UniProtKB">
        <authorList>
            <consortium name="EnsemblPlants"/>
        </authorList>
    </citation>
    <scope>IDENTIFICATION</scope>
</reference>
<keyword evidence="4" id="KW-1185">Reference proteome</keyword>
<organism evidence="3">
    <name type="scientific">Oryza punctata</name>
    <name type="common">Red rice</name>
    <dbReference type="NCBI Taxonomy" id="4537"/>
    <lineage>
        <taxon>Eukaryota</taxon>
        <taxon>Viridiplantae</taxon>
        <taxon>Streptophyta</taxon>
        <taxon>Embryophyta</taxon>
        <taxon>Tracheophyta</taxon>
        <taxon>Spermatophyta</taxon>
        <taxon>Magnoliopsida</taxon>
        <taxon>Liliopsida</taxon>
        <taxon>Poales</taxon>
        <taxon>Poaceae</taxon>
        <taxon>BOP clade</taxon>
        <taxon>Oryzoideae</taxon>
        <taxon>Oryzeae</taxon>
        <taxon>Oryzinae</taxon>
        <taxon>Oryza</taxon>
    </lineage>
</organism>
<proteinExistence type="predicted"/>
<protein>
    <submittedName>
        <fullName evidence="3">Uncharacterized protein</fullName>
    </submittedName>
</protein>
<dbReference type="Proteomes" id="UP000026962">
    <property type="component" value="Chromosome 7"/>
</dbReference>
<reference evidence="3" key="2">
    <citation type="submission" date="2018-05" db="EMBL/GenBank/DDBJ databases">
        <title>OpunRS2 (Oryza punctata Reference Sequence Version 2).</title>
        <authorList>
            <person name="Zhang J."/>
            <person name="Kudrna D."/>
            <person name="Lee S."/>
            <person name="Talag J."/>
            <person name="Welchert J."/>
            <person name="Wing R.A."/>
        </authorList>
    </citation>
    <scope>NUCLEOTIDE SEQUENCE [LARGE SCALE GENOMIC DNA]</scope>
</reference>
<evidence type="ECO:0000313" key="3">
    <source>
        <dbReference type="EnsemblPlants" id="OPUNC07G14850.1"/>
    </source>
</evidence>